<dbReference type="GO" id="GO:0005829">
    <property type="term" value="C:cytosol"/>
    <property type="evidence" value="ECO:0007669"/>
    <property type="project" value="TreeGrafter"/>
</dbReference>
<organism evidence="3 4">
    <name type="scientific">Ligilactobacillus salivarius</name>
    <dbReference type="NCBI Taxonomy" id="1624"/>
    <lineage>
        <taxon>Bacteria</taxon>
        <taxon>Bacillati</taxon>
        <taxon>Bacillota</taxon>
        <taxon>Bacilli</taxon>
        <taxon>Lactobacillales</taxon>
        <taxon>Lactobacillaceae</taxon>
        <taxon>Ligilactobacillus</taxon>
    </lineage>
</organism>
<dbReference type="Pfam" id="PF04851">
    <property type="entry name" value="ResIII"/>
    <property type="match status" value="2"/>
</dbReference>
<comment type="caution">
    <text evidence="3">The sequence shown here is derived from an EMBL/GenBank/DDBJ whole genome shotgun (WGS) entry which is preliminary data.</text>
</comment>
<evidence type="ECO:0000259" key="2">
    <source>
        <dbReference type="PROSITE" id="PS51194"/>
    </source>
</evidence>
<gene>
    <name evidence="3" type="ORF">A8C52_09075</name>
</gene>
<feature type="domain" description="Helicase C-terminal" evidence="2">
    <location>
        <begin position="206"/>
        <end position="349"/>
    </location>
</feature>
<sequence>MAYELYGYQKEIIYKVWHEFAHGKKAVMVVSPAGSGKSVIISDIIKTLTDEEKYVYFMVHRKELVEQIRSDLIASNVNMDYVTVTSVIKLKNRLGKLPDPYMIVTDETHHSKANSYMEIYKYYDKALRLGFTATPVRLSGEGFKDVYDTMVEGKSVKWLIENHYLAPFKYYSLSVLNRKKLKKNRGEYTNKSISSALDQADIFGKVVDTYLDKAKGQQAILYAHSVEFSKKYAKEFQDAGISAIHVDSETPAEERERIMTGFKNKEYQILCNVDLVSEGFNVPDCNTVILMRPTESLTVFIQQSMRGMRYRPNKQSIIIDHVGNYLKHGLPTTEHFWSLEKSKDEGKVESCCCKICKGVFENWLTKKEDGIEYRVCPNCGHRFMVFEKEVEPNTDKVEDKDVKLEEITAEDQEYLELRKLANSSVNFKWNIKRIVAIFVAKHKLSLMEGQVPKIKSPIYFAIRKFLEINDLETLNKGWLFNQLREISDHYNDEYKVSYSFLVQYTEKLIPEYLNKQRQAKRRYGYRR</sequence>
<dbReference type="InterPro" id="IPR006935">
    <property type="entry name" value="Helicase/UvrB_N"/>
</dbReference>
<dbReference type="PANTHER" id="PTHR47396">
    <property type="entry name" value="TYPE I RESTRICTION ENZYME ECOKI R PROTEIN"/>
    <property type="match status" value="1"/>
</dbReference>
<dbReference type="Pfam" id="PF00271">
    <property type="entry name" value="Helicase_C"/>
    <property type="match status" value="1"/>
</dbReference>
<dbReference type="PROSITE" id="PS51192">
    <property type="entry name" value="HELICASE_ATP_BIND_1"/>
    <property type="match status" value="1"/>
</dbReference>
<dbReference type="PANTHER" id="PTHR47396:SF1">
    <property type="entry name" value="ATP-DEPENDENT HELICASE IRC3-RELATED"/>
    <property type="match status" value="1"/>
</dbReference>
<dbReference type="SUPFAM" id="SSF52540">
    <property type="entry name" value="P-loop containing nucleoside triphosphate hydrolases"/>
    <property type="match status" value="1"/>
</dbReference>
<dbReference type="Gene3D" id="3.40.50.300">
    <property type="entry name" value="P-loop containing nucleotide triphosphate hydrolases"/>
    <property type="match status" value="2"/>
</dbReference>
<name>A0A9X6XIB2_9LACO</name>
<feature type="domain" description="Helicase ATP-binding" evidence="1">
    <location>
        <begin position="18"/>
        <end position="153"/>
    </location>
</feature>
<dbReference type="InterPro" id="IPR050742">
    <property type="entry name" value="Helicase_Restrict-Modif_Enz"/>
</dbReference>
<dbReference type="SMART" id="SM00487">
    <property type="entry name" value="DEXDc"/>
    <property type="match status" value="1"/>
</dbReference>
<protein>
    <recommendedName>
        <fullName evidence="5">Helicase</fullName>
    </recommendedName>
</protein>
<dbReference type="InterPro" id="IPR001650">
    <property type="entry name" value="Helicase_C-like"/>
</dbReference>
<dbReference type="InterPro" id="IPR027417">
    <property type="entry name" value="P-loop_NTPase"/>
</dbReference>
<dbReference type="EMBL" id="LXZO01000102">
    <property type="protein sequence ID" value="PAY45608.1"/>
    <property type="molecule type" value="Genomic_DNA"/>
</dbReference>
<evidence type="ECO:0000313" key="3">
    <source>
        <dbReference type="EMBL" id="PAY45608.1"/>
    </source>
</evidence>
<dbReference type="GO" id="GO:0003677">
    <property type="term" value="F:DNA binding"/>
    <property type="evidence" value="ECO:0007669"/>
    <property type="project" value="InterPro"/>
</dbReference>
<dbReference type="GO" id="GO:0005524">
    <property type="term" value="F:ATP binding"/>
    <property type="evidence" value="ECO:0007669"/>
    <property type="project" value="InterPro"/>
</dbReference>
<dbReference type="PROSITE" id="PS51194">
    <property type="entry name" value="HELICASE_CTER"/>
    <property type="match status" value="1"/>
</dbReference>
<dbReference type="Proteomes" id="UP000218139">
    <property type="component" value="Unassembled WGS sequence"/>
</dbReference>
<dbReference type="RefSeq" id="WP_086201499.1">
    <property type="nucleotide sequence ID" value="NZ_LXZG01000104.1"/>
</dbReference>
<dbReference type="GO" id="GO:0016787">
    <property type="term" value="F:hydrolase activity"/>
    <property type="evidence" value="ECO:0007669"/>
    <property type="project" value="InterPro"/>
</dbReference>
<evidence type="ECO:0008006" key="5">
    <source>
        <dbReference type="Google" id="ProtNLM"/>
    </source>
</evidence>
<reference evidence="3 4" key="1">
    <citation type="submission" date="2016-05" db="EMBL/GenBank/DDBJ databases">
        <authorList>
            <person name="Lee J.-Y."/>
            <person name="Kim E.B."/>
            <person name="Choi Y.-J."/>
        </authorList>
    </citation>
    <scope>NUCLEOTIDE SEQUENCE [LARGE SCALE GENOMIC DNA]</scope>
    <source>
        <strain evidence="3 4">KLA006</strain>
    </source>
</reference>
<dbReference type="AlphaFoldDB" id="A0A9X6XIB2"/>
<evidence type="ECO:0000259" key="1">
    <source>
        <dbReference type="PROSITE" id="PS51192"/>
    </source>
</evidence>
<dbReference type="SMART" id="SM00490">
    <property type="entry name" value="HELICc"/>
    <property type="match status" value="1"/>
</dbReference>
<proteinExistence type="predicted"/>
<evidence type="ECO:0000313" key="4">
    <source>
        <dbReference type="Proteomes" id="UP000218139"/>
    </source>
</evidence>
<accession>A0A9X6XIB2</accession>
<dbReference type="InterPro" id="IPR014001">
    <property type="entry name" value="Helicase_ATP-bd"/>
</dbReference>